<dbReference type="InterPro" id="IPR012340">
    <property type="entry name" value="NA-bd_OB-fold"/>
</dbReference>
<dbReference type="Gene3D" id="2.40.50.140">
    <property type="entry name" value="Nucleic acid-binding proteins"/>
    <property type="match status" value="1"/>
</dbReference>
<gene>
    <name evidence="1" type="ORF">E3U55_12230</name>
</gene>
<reference evidence="1 2" key="1">
    <citation type="submission" date="2019-03" db="EMBL/GenBank/DDBJ databases">
        <authorList>
            <person name="He R.-H."/>
        </authorList>
    </citation>
    <scope>NUCLEOTIDE SEQUENCE [LARGE SCALE GENOMIC DNA]</scope>
    <source>
        <strain evidence="2">SH 714</strain>
    </source>
</reference>
<dbReference type="Proteomes" id="UP000297975">
    <property type="component" value="Unassembled WGS sequence"/>
</dbReference>
<proteinExistence type="predicted"/>
<name>A0A4Y8IHR6_9BACI</name>
<evidence type="ECO:0000313" key="2">
    <source>
        <dbReference type="Proteomes" id="UP000297975"/>
    </source>
</evidence>
<sequence length="131" mass="15067">MGLIIFCIRIFLPLALLFIVFVSVACTSEDDYKSKALDTLEGFIVDKRETDHEPYQVLVVPDIKKEDIENKSRNEREILAYQNDGVWYSINSKAYKDLKTGDRVKIYYNSNAVLESNPPQMWAEGVEVIVD</sequence>
<keyword evidence="2" id="KW-1185">Reference proteome</keyword>
<evidence type="ECO:0000313" key="1">
    <source>
        <dbReference type="EMBL" id="TFB15017.1"/>
    </source>
</evidence>
<dbReference type="OrthoDB" id="2943337at2"/>
<dbReference type="Pfam" id="PF11518">
    <property type="entry name" value="DUF3221"/>
    <property type="match status" value="1"/>
</dbReference>
<organism evidence="1 2">
    <name type="scientific">Filobacillus milosensis</name>
    <dbReference type="NCBI Taxonomy" id="94137"/>
    <lineage>
        <taxon>Bacteria</taxon>
        <taxon>Bacillati</taxon>
        <taxon>Bacillota</taxon>
        <taxon>Bacilli</taxon>
        <taxon>Bacillales</taxon>
        <taxon>Bacillaceae</taxon>
        <taxon>Filobacillus</taxon>
    </lineage>
</organism>
<protein>
    <submittedName>
        <fullName evidence="1">DUF3221 domain-containing protein</fullName>
    </submittedName>
</protein>
<dbReference type="InterPro" id="IPR021598">
    <property type="entry name" value="DUF3221"/>
</dbReference>
<dbReference type="EMBL" id="SOPW01000014">
    <property type="protein sequence ID" value="TFB15017.1"/>
    <property type="molecule type" value="Genomic_DNA"/>
</dbReference>
<accession>A0A4Y8IHR6</accession>
<dbReference type="AlphaFoldDB" id="A0A4Y8IHR6"/>
<comment type="caution">
    <text evidence="1">The sequence shown here is derived from an EMBL/GenBank/DDBJ whole genome shotgun (WGS) entry which is preliminary data.</text>
</comment>